<keyword evidence="21" id="KW-1185">Reference proteome</keyword>
<accession>A0AB34JNI2</accession>
<dbReference type="SUPFAM" id="SSF81653">
    <property type="entry name" value="Calcium ATPase, transduction domain A"/>
    <property type="match status" value="1"/>
</dbReference>
<name>A0AB34JNI2_PRYPA</name>
<evidence type="ECO:0000256" key="17">
    <source>
        <dbReference type="RuleBase" id="RU362081"/>
    </source>
</evidence>
<dbReference type="SFLD" id="SFLDS00003">
    <property type="entry name" value="Haloacid_Dehalogenase"/>
    <property type="match status" value="1"/>
</dbReference>
<organism evidence="20 21">
    <name type="scientific">Prymnesium parvum</name>
    <name type="common">Toxic golden alga</name>
    <dbReference type="NCBI Taxonomy" id="97485"/>
    <lineage>
        <taxon>Eukaryota</taxon>
        <taxon>Haptista</taxon>
        <taxon>Haptophyta</taxon>
        <taxon>Prymnesiophyceae</taxon>
        <taxon>Prymnesiales</taxon>
        <taxon>Prymnesiaceae</taxon>
        <taxon>Prymnesium</taxon>
    </lineage>
</organism>
<dbReference type="EMBL" id="JBGBPQ010000006">
    <property type="protein sequence ID" value="KAL1522995.1"/>
    <property type="molecule type" value="Genomic_DNA"/>
</dbReference>
<dbReference type="FunFam" id="2.70.150.10:FF:000002">
    <property type="entry name" value="Copper-transporting ATPase 1, putative"/>
    <property type="match status" value="1"/>
</dbReference>
<feature type="domain" description="HMA" evidence="19">
    <location>
        <begin position="233"/>
        <end position="299"/>
    </location>
</feature>
<feature type="compositionally biased region" description="Low complexity" evidence="18">
    <location>
        <begin position="1"/>
        <end position="28"/>
    </location>
</feature>
<evidence type="ECO:0000313" key="20">
    <source>
        <dbReference type="EMBL" id="KAL1522995.1"/>
    </source>
</evidence>
<dbReference type="SUPFAM" id="SSF81665">
    <property type="entry name" value="Calcium ATPase, transmembrane domain M"/>
    <property type="match status" value="1"/>
</dbReference>
<keyword evidence="11" id="KW-0460">Magnesium</keyword>
<evidence type="ECO:0000256" key="5">
    <source>
        <dbReference type="ARBA" id="ARBA00022692"/>
    </source>
</evidence>
<dbReference type="PRINTS" id="PR00942">
    <property type="entry name" value="CUATPASEI"/>
</dbReference>
<evidence type="ECO:0000256" key="16">
    <source>
        <dbReference type="ARBA" id="ARBA00023136"/>
    </source>
</evidence>
<evidence type="ECO:0000256" key="7">
    <source>
        <dbReference type="ARBA" id="ARBA00022737"/>
    </source>
</evidence>
<dbReference type="PROSITE" id="PS00154">
    <property type="entry name" value="ATPASE_E1_E2"/>
    <property type="match status" value="1"/>
</dbReference>
<dbReference type="NCBIfam" id="TIGR01494">
    <property type="entry name" value="ATPase_P-type"/>
    <property type="match status" value="1"/>
</dbReference>
<keyword evidence="8 17" id="KW-0547">Nucleotide-binding</keyword>
<dbReference type="GO" id="GO:0016020">
    <property type="term" value="C:membrane"/>
    <property type="evidence" value="ECO:0007669"/>
    <property type="project" value="UniProtKB-SubCell"/>
</dbReference>
<dbReference type="PROSITE" id="PS50846">
    <property type="entry name" value="HMA_2"/>
    <property type="match status" value="4"/>
</dbReference>
<dbReference type="SUPFAM" id="SSF56784">
    <property type="entry name" value="HAD-like"/>
    <property type="match status" value="1"/>
</dbReference>
<keyword evidence="10 17" id="KW-0067">ATP-binding</keyword>
<gene>
    <name evidence="20" type="ORF">AB1Y20_017958</name>
</gene>
<keyword evidence="9" id="KW-0187">Copper transport</keyword>
<evidence type="ECO:0000256" key="11">
    <source>
        <dbReference type="ARBA" id="ARBA00022842"/>
    </source>
</evidence>
<dbReference type="Pfam" id="PF00403">
    <property type="entry name" value="HMA"/>
    <property type="match status" value="4"/>
</dbReference>
<dbReference type="GO" id="GO:0043682">
    <property type="term" value="F:P-type divalent copper transporter activity"/>
    <property type="evidence" value="ECO:0007669"/>
    <property type="project" value="TreeGrafter"/>
</dbReference>
<comment type="caution">
    <text evidence="20">The sequence shown here is derived from an EMBL/GenBank/DDBJ whole genome shotgun (WGS) entry which is preliminary data.</text>
</comment>
<evidence type="ECO:0000256" key="14">
    <source>
        <dbReference type="ARBA" id="ARBA00023008"/>
    </source>
</evidence>
<dbReference type="Gene3D" id="3.40.50.1000">
    <property type="entry name" value="HAD superfamily/HAD-like"/>
    <property type="match status" value="1"/>
</dbReference>
<dbReference type="PANTHER" id="PTHR43520:SF8">
    <property type="entry name" value="P-TYPE CU(+) TRANSPORTER"/>
    <property type="match status" value="1"/>
</dbReference>
<feature type="transmembrane region" description="Helical" evidence="17">
    <location>
        <begin position="1065"/>
        <end position="1087"/>
    </location>
</feature>
<feature type="domain" description="HMA" evidence="19">
    <location>
        <begin position="332"/>
        <end position="398"/>
    </location>
</feature>
<dbReference type="Pfam" id="PF00702">
    <property type="entry name" value="Hydrolase"/>
    <property type="match status" value="1"/>
</dbReference>
<dbReference type="SUPFAM" id="SSF81660">
    <property type="entry name" value="Metal cation-transporting ATPase, ATP-binding domain N"/>
    <property type="match status" value="1"/>
</dbReference>
<dbReference type="Gene3D" id="3.40.1110.10">
    <property type="entry name" value="Calcium-transporting ATPase, cytoplasmic domain N"/>
    <property type="match status" value="1"/>
</dbReference>
<evidence type="ECO:0000256" key="15">
    <source>
        <dbReference type="ARBA" id="ARBA00023065"/>
    </source>
</evidence>
<proteinExistence type="inferred from homology"/>
<evidence type="ECO:0000313" key="21">
    <source>
        <dbReference type="Proteomes" id="UP001515480"/>
    </source>
</evidence>
<dbReference type="InterPro" id="IPR036163">
    <property type="entry name" value="HMA_dom_sf"/>
</dbReference>
<reference evidence="20 21" key="1">
    <citation type="journal article" date="2024" name="Science">
        <title>Giant polyketide synthase enzymes in the biosynthesis of giant marine polyether toxins.</title>
        <authorList>
            <person name="Fallon T.R."/>
            <person name="Shende V.V."/>
            <person name="Wierzbicki I.H."/>
            <person name="Pendleton A.L."/>
            <person name="Watervoot N.F."/>
            <person name="Auber R.P."/>
            <person name="Gonzalez D.J."/>
            <person name="Wisecaver J.H."/>
            <person name="Moore B.S."/>
        </authorList>
    </citation>
    <scope>NUCLEOTIDE SEQUENCE [LARGE SCALE GENOMIC DNA]</scope>
    <source>
        <strain evidence="20 21">12B1</strain>
    </source>
</reference>
<feature type="transmembrane region" description="Helical" evidence="17">
    <location>
        <begin position="698"/>
        <end position="720"/>
    </location>
</feature>
<keyword evidence="16 17" id="KW-0472">Membrane</keyword>
<feature type="region of interest" description="Disordered" evidence="18">
    <location>
        <begin position="1"/>
        <end position="85"/>
    </location>
</feature>
<dbReference type="SFLD" id="SFLDG00002">
    <property type="entry name" value="C1.7:_P-type_atpase_like"/>
    <property type="match status" value="1"/>
</dbReference>
<keyword evidence="5 17" id="KW-0812">Transmembrane</keyword>
<comment type="similarity">
    <text evidence="2 17">Belongs to the cation transport ATPase (P-type) (TC 3.A.3) family. Type IB subfamily.</text>
</comment>
<dbReference type="GO" id="GO:0055070">
    <property type="term" value="P:copper ion homeostasis"/>
    <property type="evidence" value="ECO:0007669"/>
    <property type="project" value="TreeGrafter"/>
</dbReference>
<keyword evidence="7" id="KW-0677">Repeat</keyword>
<evidence type="ECO:0000259" key="19">
    <source>
        <dbReference type="PROSITE" id="PS50846"/>
    </source>
</evidence>
<evidence type="ECO:0000256" key="6">
    <source>
        <dbReference type="ARBA" id="ARBA00022723"/>
    </source>
</evidence>
<sequence>MISRTLRFASSRLSRSSSARPSEVSISSDAPASLEPLRQPLLDDSDVERGTEEATEEAAAEAPAAAALAPSSPTARVAEDAPVHSPPDASIALQVGGMTCARCVASVQQALEAVAGVQQVSVDLGSGVARVSGVSTADALICAVEATGRTASVIEGTTLRVGGMTCARCVAAVRGALEAVEGAEDVTVDLASGVAHVRGAARVDALIAAVEAGGRSASLATEEKGSVAPLAPSTRWLALDGMTCNGCSEKVARALREVAGVTSAEVDLEMALARVEVASPEVTTDALVQAVSAVGKRTYSASPVPASSVNEAEFGASKRHSAATFTPQAGSDMVVLAIAGMSCAACTRKVEDRLSSLSGVTSVSVSLMANSGKVQYDSRSVRVPELVDAVNSMGYKATPCGGSADRNNEIVPSGHLDEARRWRHQLIGSLCFTIPVLLLSMVLPATPLAPVIQGYTVSGVLSLRVLLIVLLATPVQFGFGARFYINAFAALAHCATNMDTLVALGTSVAYFYSLASVCACVVNALGHDCYPCQCDEPEQFETAATLITFILLGKYLEASAKGKASEAVESLLQLQPSTALRVECITDVDDAPQEVPASQLSKGDVVKILPGAQVPADCSVVRGSSTVNEAMLTGEAMPVVKLAGDRLIGGSINGPGVLWGLVTAEENTGTLTQIMQIVSDAQHRKPEVQALADVISNYFVPTIISFAVATWVFWTIALHGGILPKRAVPKEALDDPSLTAFRFGCAVLVVACPCALGLATPAAVMVGSGVSAAYGILFKGGDVLERTGKLGAIMFDKTGTLTTGTLKVAHTAVFTGAFTDERLVQLAASAERGSEHPIAAAISRHAQSLGVTTVEPHESSATAGLGLRCVVDGEKVVLGNEAMMRDCGAYISAQQLAACAEWEQQGHTVILLAHEAVAGDKPVVAGMLTLSDTLRPEAHTVVSELHRWGIDVWMVSGDNERAAHAVAMAAAIPADHVVAGVLPAGKLEVVKRLQASHTGRCVAFVGDGINDAPALAQADVGIAIGSGTDVAIETADVVLMKETLADVAIAVDLARVVMARIRLNFCWAFGYNLLGVPLAAGLLYPPFGIELPPMFAGAAMALSSVSVICSSLLLRCYSAPRAFKAPPRSAVAPAKDK</sequence>
<feature type="compositionally biased region" description="Low complexity" evidence="18">
    <location>
        <begin position="60"/>
        <end position="75"/>
    </location>
</feature>
<dbReference type="Gene3D" id="3.30.70.100">
    <property type="match status" value="4"/>
</dbReference>
<evidence type="ECO:0000256" key="12">
    <source>
        <dbReference type="ARBA" id="ARBA00022967"/>
    </source>
</evidence>
<dbReference type="InterPro" id="IPR008250">
    <property type="entry name" value="ATPase_P-typ_transduc_dom_A_sf"/>
</dbReference>
<evidence type="ECO:0000256" key="3">
    <source>
        <dbReference type="ARBA" id="ARBA00012517"/>
    </source>
</evidence>
<dbReference type="PANTHER" id="PTHR43520">
    <property type="entry name" value="ATP7, ISOFORM B"/>
    <property type="match status" value="1"/>
</dbReference>
<dbReference type="InterPro" id="IPR023299">
    <property type="entry name" value="ATPase_P-typ_cyto_dom_N"/>
</dbReference>
<dbReference type="SUPFAM" id="SSF55008">
    <property type="entry name" value="HMA, heavy metal-associated domain"/>
    <property type="match status" value="4"/>
</dbReference>
<feature type="transmembrane region" description="Helical" evidence="17">
    <location>
        <begin position="1093"/>
        <end position="1114"/>
    </location>
</feature>
<evidence type="ECO:0000256" key="8">
    <source>
        <dbReference type="ARBA" id="ARBA00022741"/>
    </source>
</evidence>
<evidence type="ECO:0000256" key="18">
    <source>
        <dbReference type="SAM" id="MobiDB-lite"/>
    </source>
</evidence>
<keyword evidence="14" id="KW-0186">Copper</keyword>
<dbReference type="Gene3D" id="2.70.150.10">
    <property type="entry name" value="Calcium-transporting ATPase, cytoplasmic transduction domain A"/>
    <property type="match status" value="1"/>
</dbReference>
<keyword evidence="15" id="KW-0406">Ion transport</keyword>
<dbReference type="InterPro" id="IPR018303">
    <property type="entry name" value="ATPase_P-typ_P_site"/>
</dbReference>
<dbReference type="EC" id="7.2.2.8" evidence="3"/>
<dbReference type="InterPro" id="IPR001757">
    <property type="entry name" value="P_typ_ATPase"/>
</dbReference>
<evidence type="ECO:0000256" key="13">
    <source>
        <dbReference type="ARBA" id="ARBA00022989"/>
    </source>
</evidence>
<dbReference type="InterPro" id="IPR017969">
    <property type="entry name" value="Heavy-metal-associated_CS"/>
</dbReference>
<dbReference type="InterPro" id="IPR006122">
    <property type="entry name" value="HMA_Cu_ion-bd"/>
</dbReference>
<dbReference type="Pfam" id="PF00122">
    <property type="entry name" value="E1-E2_ATPase"/>
    <property type="match status" value="1"/>
</dbReference>
<dbReference type="CDD" id="cd00371">
    <property type="entry name" value="HMA"/>
    <property type="match status" value="4"/>
</dbReference>
<dbReference type="SFLD" id="SFLDF00027">
    <property type="entry name" value="p-type_atpase"/>
    <property type="match status" value="1"/>
</dbReference>
<protein>
    <recommendedName>
        <fullName evidence="3">P-type Cu(+) transporter</fullName>
        <ecNumber evidence="3">7.2.2.8</ecNumber>
    </recommendedName>
</protein>
<feature type="domain" description="HMA" evidence="19">
    <location>
        <begin position="89"/>
        <end position="152"/>
    </location>
</feature>
<dbReference type="CDD" id="cd02094">
    <property type="entry name" value="P-type_ATPase_Cu-like"/>
    <property type="match status" value="1"/>
</dbReference>
<dbReference type="GO" id="GO:0005524">
    <property type="term" value="F:ATP binding"/>
    <property type="evidence" value="ECO:0007669"/>
    <property type="project" value="UniProtKB-UniRule"/>
</dbReference>
<dbReference type="PROSITE" id="PS01047">
    <property type="entry name" value="HMA_1"/>
    <property type="match status" value="2"/>
</dbReference>
<dbReference type="InterPro" id="IPR023214">
    <property type="entry name" value="HAD_sf"/>
</dbReference>
<dbReference type="PRINTS" id="PR00119">
    <property type="entry name" value="CATATPASE"/>
</dbReference>
<keyword evidence="4" id="KW-0813">Transport</keyword>
<dbReference type="InterPro" id="IPR006121">
    <property type="entry name" value="HMA_dom"/>
</dbReference>
<evidence type="ECO:0000256" key="10">
    <source>
        <dbReference type="ARBA" id="ARBA00022840"/>
    </source>
</evidence>
<dbReference type="GO" id="GO:0016887">
    <property type="term" value="F:ATP hydrolysis activity"/>
    <property type="evidence" value="ECO:0007669"/>
    <property type="project" value="InterPro"/>
</dbReference>
<dbReference type="InterPro" id="IPR036412">
    <property type="entry name" value="HAD-like_sf"/>
</dbReference>
<dbReference type="AlphaFoldDB" id="A0AB34JNI2"/>
<dbReference type="InterPro" id="IPR023298">
    <property type="entry name" value="ATPase_P-typ_TM_dom_sf"/>
</dbReference>
<evidence type="ECO:0000256" key="1">
    <source>
        <dbReference type="ARBA" id="ARBA00004127"/>
    </source>
</evidence>
<feature type="transmembrane region" description="Helical" evidence="17">
    <location>
        <begin position="426"/>
        <end position="446"/>
    </location>
</feature>
<dbReference type="GO" id="GO:0005507">
    <property type="term" value="F:copper ion binding"/>
    <property type="evidence" value="ECO:0007669"/>
    <property type="project" value="InterPro"/>
</dbReference>
<dbReference type="InterPro" id="IPR059000">
    <property type="entry name" value="ATPase_P-type_domA"/>
</dbReference>
<keyword evidence="6 17" id="KW-0479">Metal-binding</keyword>
<comment type="subcellular location">
    <subcellularLocation>
        <location evidence="1">Endomembrane system</location>
        <topology evidence="1">Multi-pass membrane protein</topology>
    </subcellularLocation>
    <subcellularLocation>
        <location evidence="17">Membrane</location>
    </subcellularLocation>
</comment>
<keyword evidence="12" id="KW-1278">Translocase</keyword>
<feature type="domain" description="HMA" evidence="19">
    <location>
        <begin position="155"/>
        <end position="218"/>
    </location>
</feature>
<dbReference type="InterPro" id="IPR027256">
    <property type="entry name" value="P-typ_ATPase_IB"/>
</dbReference>
<dbReference type="NCBIfam" id="TIGR00003">
    <property type="entry name" value="copper ion binding protein"/>
    <property type="match status" value="2"/>
</dbReference>
<evidence type="ECO:0000256" key="2">
    <source>
        <dbReference type="ARBA" id="ARBA00006024"/>
    </source>
</evidence>
<dbReference type="Proteomes" id="UP001515480">
    <property type="component" value="Unassembled WGS sequence"/>
</dbReference>
<evidence type="ECO:0000256" key="9">
    <source>
        <dbReference type="ARBA" id="ARBA00022796"/>
    </source>
</evidence>
<dbReference type="FunFam" id="3.30.70.100:FF:000001">
    <property type="entry name" value="ATPase copper transporting beta"/>
    <property type="match status" value="1"/>
</dbReference>
<dbReference type="GO" id="GO:0140581">
    <property type="term" value="F:P-type monovalent copper transporter activity"/>
    <property type="evidence" value="ECO:0007669"/>
    <property type="project" value="UniProtKB-EC"/>
</dbReference>
<dbReference type="InterPro" id="IPR044492">
    <property type="entry name" value="P_typ_ATPase_HD_dom"/>
</dbReference>
<dbReference type="GO" id="GO:0012505">
    <property type="term" value="C:endomembrane system"/>
    <property type="evidence" value="ECO:0007669"/>
    <property type="project" value="UniProtKB-SubCell"/>
</dbReference>
<keyword evidence="13 17" id="KW-1133">Transmembrane helix</keyword>
<evidence type="ECO:0000256" key="4">
    <source>
        <dbReference type="ARBA" id="ARBA00022448"/>
    </source>
</evidence>
<dbReference type="NCBIfam" id="TIGR01525">
    <property type="entry name" value="ATPase-IB_hvy"/>
    <property type="match status" value="1"/>
</dbReference>